<sequence precursor="true">MKRNPIRTAVLASLLAGLSTSTVLADPPETGSEKGPRDRGARREGGPGRGGPGGGGGPEGFGRMIQMLPIYKALDVDQDGTISSDEINNAVAALKTLDKDNDGSLSANELRPTMMGNRGGGPGGPGGPGGREGMSRQGRGGPEMVAKMFENRDADGDGKLSGDEIPEAMSGRLARIDADGDGSLSKEELTKAMSRMGGGGQGRRGDRNGDGGGEPGGDRPKRPATE</sequence>
<dbReference type="InterPro" id="IPR018247">
    <property type="entry name" value="EF_Hand_1_Ca_BS"/>
</dbReference>
<dbReference type="Pfam" id="PF13202">
    <property type="entry name" value="EF-hand_5"/>
    <property type="match status" value="4"/>
</dbReference>
<evidence type="ECO:0000313" key="5">
    <source>
        <dbReference type="Proteomes" id="UP000316598"/>
    </source>
</evidence>
<dbReference type="SMART" id="SM00054">
    <property type="entry name" value="EFh"/>
    <property type="match status" value="3"/>
</dbReference>
<dbReference type="PROSITE" id="PS50222">
    <property type="entry name" value="EF_HAND_2"/>
    <property type="match status" value="2"/>
</dbReference>
<gene>
    <name evidence="4" type="ORF">Pla22_30430</name>
</gene>
<accession>A0A5C5WKB5</accession>
<feature type="chain" id="PRO_5022897927" evidence="2">
    <location>
        <begin position="26"/>
        <end position="226"/>
    </location>
</feature>
<reference evidence="4 5" key="1">
    <citation type="submission" date="2019-02" db="EMBL/GenBank/DDBJ databases">
        <title>Deep-cultivation of Planctomycetes and their phenomic and genomic characterization uncovers novel biology.</title>
        <authorList>
            <person name="Wiegand S."/>
            <person name="Jogler M."/>
            <person name="Boedeker C."/>
            <person name="Pinto D."/>
            <person name="Vollmers J."/>
            <person name="Rivas-Marin E."/>
            <person name="Kohn T."/>
            <person name="Peeters S.H."/>
            <person name="Heuer A."/>
            <person name="Rast P."/>
            <person name="Oberbeckmann S."/>
            <person name="Bunk B."/>
            <person name="Jeske O."/>
            <person name="Meyerdierks A."/>
            <person name="Storesund J.E."/>
            <person name="Kallscheuer N."/>
            <person name="Luecker S."/>
            <person name="Lage O.M."/>
            <person name="Pohl T."/>
            <person name="Merkel B.J."/>
            <person name="Hornburger P."/>
            <person name="Mueller R.-W."/>
            <person name="Bruemmer F."/>
            <person name="Labrenz M."/>
            <person name="Spormann A.M."/>
            <person name="Op Den Camp H."/>
            <person name="Overmann J."/>
            <person name="Amann R."/>
            <person name="Jetten M.S.M."/>
            <person name="Mascher T."/>
            <person name="Medema M.H."/>
            <person name="Devos D.P."/>
            <person name="Kaster A.-K."/>
            <person name="Ovreas L."/>
            <person name="Rohde M."/>
            <person name="Galperin M.Y."/>
            <person name="Jogler C."/>
        </authorList>
    </citation>
    <scope>NUCLEOTIDE SEQUENCE [LARGE SCALE GENOMIC DNA]</scope>
    <source>
        <strain evidence="4 5">Pla22</strain>
    </source>
</reference>
<evidence type="ECO:0000259" key="3">
    <source>
        <dbReference type="PROSITE" id="PS50222"/>
    </source>
</evidence>
<organism evidence="4 5">
    <name type="scientific">Rubripirellula amarantea</name>
    <dbReference type="NCBI Taxonomy" id="2527999"/>
    <lineage>
        <taxon>Bacteria</taxon>
        <taxon>Pseudomonadati</taxon>
        <taxon>Planctomycetota</taxon>
        <taxon>Planctomycetia</taxon>
        <taxon>Pirellulales</taxon>
        <taxon>Pirellulaceae</taxon>
        <taxon>Rubripirellula</taxon>
    </lineage>
</organism>
<feature type="compositionally biased region" description="Basic and acidic residues" evidence="1">
    <location>
        <begin position="31"/>
        <end position="46"/>
    </location>
</feature>
<feature type="region of interest" description="Disordered" evidence="1">
    <location>
        <begin position="20"/>
        <end position="63"/>
    </location>
</feature>
<dbReference type="InterPro" id="IPR011992">
    <property type="entry name" value="EF-hand-dom_pair"/>
</dbReference>
<dbReference type="InterPro" id="IPR002048">
    <property type="entry name" value="EF_hand_dom"/>
</dbReference>
<feature type="region of interest" description="Disordered" evidence="1">
    <location>
        <begin position="98"/>
        <end position="226"/>
    </location>
</feature>
<dbReference type="EMBL" id="SJPI01000002">
    <property type="protein sequence ID" value="TWT50302.1"/>
    <property type="molecule type" value="Genomic_DNA"/>
</dbReference>
<feature type="compositionally biased region" description="Basic and acidic residues" evidence="1">
    <location>
        <begin position="149"/>
        <end position="162"/>
    </location>
</feature>
<dbReference type="PROSITE" id="PS00018">
    <property type="entry name" value="EF_HAND_1"/>
    <property type="match status" value="3"/>
</dbReference>
<evidence type="ECO:0000256" key="1">
    <source>
        <dbReference type="SAM" id="MobiDB-lite"/>
    </source>
</evidence>
<feature type="compositionally biased region" description="Basic and acidic residues" evidence="1">
    <location>
        <begin position="174"/>
        <end position="190"/>
    </location>
</feature>
<feature type="domain" description="EF-hand" evidence="3">
    <location>
        <begin position="164"/>
        <end position="199"/>
    </location>
</feature>
<name>A0A5C5WKB5_9BACT</name>
<feature type="compositionally biased region" description="Gly residues" evidence="1">
    <location>
        <begin position="47"/>
        <end position="60"/>
    </location>
</feature>
<dbReference type="AlphaFoldDB" id="A0A5C5WKB5"/>
<dbReference type="Proteomes" id="UP000316598">
    <property type="component" value="Unassembled WGS sequence"/>
</dbReference>
<keyword evidence="2" id="KW-0732">Signal</keyword>
<feature type="compositionally biased region" description="Gly residues" evidence="1">
    <location>
        <begin position="117"/>
        <end position="132"/>
    </location>
</feature>
<feature type="compositionally biased region" description="Basic and acidic residues" evidence="1">
    <location>
        <begin position="216"/>
        <end position="226"/>
    </location>
</feature>
<evidence type="ECO:0000256" key="2">
    <source>
        <dbReference type="SAM" id="SignalP"/>
    </source>
</evidence>
<dbReference type="RefSeq" id="WP_146515558.1">
    <property type="nucleotide sequence ID" value="NZ_SJPI01000002.1"/>
</dbReference>
<evidence type="ECO:0000313" key="4">
    <source>
        <dbReference type="EMBL" id="TWT50302.1"/>
    </source>
</evidence>
<proteinExistence type="predicted"/>
<feature type="signal peptide" evidence="2">
    <location>
        <begin position="1"/>
        <end position="25"/>
    </location>
</feature>
<comment type="caution">
    <text evidence="4">The sequence shown here is derived from an EMBL/GenBank/DDBJ whole genome shotgun (WGS) entry which is preliminary data.</text>
</comment>
<dbReference type="Gene3D" id="1.10.238.10">
    <property type="entry name" value="EF-hand"/>
    <property type="match status" value="2"/>
</dbReference>
<protein>
    <submittedName>
        <fullName evidence="4">Transaldolase/EF-hand domain-containing protein</fullName>
    </submittedName>
</protein>
<dbReference type="SUPFAM" id="SSF47473">
    <property type="entry name" value="EF-hand"/>
    <property type="match status" value="1"/>
</dbReference>
<keyword evidence="5" id="KW-1185">Reference proteome</keyword>
<feature type="domain" description="EF-hand" evidence="3">
    <location>
        <begin position="70"/>
        <end position="97"/>
    </location>
</feature>
<dbReference type="GO" id="GO:0005509">
    <property type="term" value="F:calcium ion binding"/>
    <property type="evidence" value="ECO:0007669"/>
    <property type="project" value="InterPro"/>
</dbReference>
<dbReference type="OrthoDB" id="290123at2"/>